<reference evidence="2" key="1">
    <citation type="submission" date="2019-12" db="EMBL/GenBank/DDBJ databases">
        <title>An insight into the sialome of adult female Ixodes ricinus ticks feeding for 6 days.</title>
        <authorList>
            <person name="Perner J."/>
            <person name="Ribeiro J.M.C."/>
        </authorList>
    </citation>
    <scope>NUCLEOTIDE SEQUENCE</scope>
    <source>
        <strain evidence="2">Semi-engorged</strain>
        <tissue evidence="2">Salivary glands</tissue>
    </source>
</reference>
<evidence type="ECO:0000313" key="2">
    <source>
        <dbReference type="EMBL" id="MXU97359.1"/>
    </source>
</evidence>
<feature type="region of interest" description="Disordered" evidence="1">
    <location>
        <begin position="158"/>
        <end position="205"/>
    </location>
</feature>
<proteinExistence type="predicted"/>
<dbReference type="AlphaFoldDB" id="A0A6B0V5S8"/>
<dbReference type="EMBL" id="GIFC01015276">
    <property type="protein sequence ID" value="MXU97359.1"/>
    <property type="molecule type" value="Transcribed_RNA"/>
</dbReference>
<protein>
    <submittedName>
        <fullName evidence="2">Uncharacterized protein</fullName>
    </submittedName>
</protein>
<name>A0A6B0V5S8_IXORI</name>
<sequence>MLLLQCHLLCLYLADLQLCVLLRLAQREQQGLLAVNLGLEPTLLLTQALEFCSLLLQLLLLLLQQLCLLLQLLLKHRNLDAELGESLLGLLLLRIELSEHGGHRLHLGLQVPQLTVLGLQVRLSLDDLLLQGRLVHLQGLHLLSDLVQLLVARTGSRRRGRRRRRQHVQAKRDVRVQGRGGSLRLGPQRRGHHVGGQGQRHGRAPHPLRAQVHGQRKLLPGQAPILLRVAQVPDLRQVGLWESCLEKDTLDIWTRHQAVHVRV</sequence>
<organism evidence="2">
    <name type="scientific">Ixodes ricinus</name>
    <name type="common">Common tick</name>
    <name type="synonym">Acarus ricinus</name>
    <dbReference type="NCBI Taxonomy" id="34613"/>
    <lineage>
        <taxon>Eukaryota</taxon>
        <taxon>Metazoa</taxon>
        <taxon>Ecdysozoa</taxon>
        <taxon>Arthropoda</taxon>
        <taxon>Chelicerata</taxon>
        <taxon>Arachnida</taxon>
        <taxon>Acari</taxon>
        <taxon>Parasitiformes</taxon>
        <taxon>Ixodida</taxon>
        <taxon>Ixodoidea</taxon>
        <taxon>Ixodidae</taxon>
        <taxon>Ixodinae</taxon>
        <taxon>Ixodes</taxon>
    </lineage>
</organism>
<accession>A0A6B0V5S8</accession>
<feature type="compositionally biased region" description="Basic residues" evidence="1">
    <location>
        <begin position="158"/>
        <end position="169"/>
    </location>
</feature>
<evidence type="ECO:0000256" key="1">
    <source>
        <dbReference type="SAM" id="MobiDB-lite"/>
    </source>
</evidence>